<protein>
    <submittedName>
        <fullName evidence="9">Cytochrome C</fullName>
    </submittedName>
</protein>
<evidence type="ECO:0000256" key="3">
    <source>
        <dbReference type="ARBA" id="ARBA00022723"/>
    </source>
</evidence>
<dbReference type="AlphaFoldDB" id="A0A2A4X543"/>
<keyword evidence="4" id="KW-0249">Electron transport</keyword>
<dbReference type="GO" id="GO:0009055">
    <property type="term" value="F:electron transfer activity"/>
    <property type="evidence" value="ECO:0007669"/>
    <property type="project" value="InterPro"/>
</dbReference>
<comment type="caution">
    <text evidence="9">The sequence shown here is derived from an EMBL/GenBank/DDBJ whole genome shotgun (WGS) entry which is preliminary data.</text>
</comment>
<sequence length="127" mass="13800">MKKENTLPQVNTTRLSLLFLSFVFCSLLSSAAPAQDEGEQLFLNNCAECHQRDGKGIANIYPALADSEVVRGSGVDVALVMLIGRGEMPSFSGSITFEDMADIINYVRNAWGNSGEEITAQRIANLQ</sequence>
<dbReference type="Pfam" id="PF13442">
    <property type="entry name" value="Cytochrome_CBB3"/>
    <property type="match status" value="1"/>
</dbReference>
<dbReference type="PRINTS" id="PR00605">
    <property type="entry name" value="CYTCHROMECIC"/>
</dbReference>
<keyword evidence="1" id="KW-0813">Transport</keyword>
<keyword evidence="7" id="KW-0732">Signal</keyword>
<dbReference type="EMBL" id="NVUL01000048">
    <property type="protein sequence ID" value="PCI77155.1"/>
    <property type="molecule type" value="Genomic_DNA"/>
</dbReference>
<dbReference type="InterPro" id="IPR051459">
    <property type="entry name" value="Cytochrome_c-type_DH"/>
</dbReference>
<evidence type="ECO:0000256" key="2">
    <source>
        <dbReference type="ARBA" id="ARBA00022617"/>
    </source>
</evidence>
<dbReference type="PROSITE" id="PS51007">
    <property type="entry name" value="CYTC"/>
    <property type="match status" value="1"/>
</dbReference>
<name>A0A2A4X543_9GAMM</name>
<organism evidence="9 10">
    <name type="scientific">SAR86 cluster bacterium</name>
    <dbReference type="NCBI Taxonomy" id="2030880"/>
    <lineage>
        <taxon>Bacteria</taxon>
        <taxon>Pseudomonadati</taxon>
        <taxon>Pseudomonadota</taxon>
        <taxon>Gammaproteobacteria</taxon>
        <taxon>SAR86 cluster</taxon>
    </lineage>
</organism>
<evidence type="ECO:0000256" key="5">
    <source>
        <dbReference type="ARBA" id="ARBA00023004"/>
    </source>
</evidence>
<feature type="chain" id="PRO_5012427048" evidence="7">
    <location>
        <begin position="35"/>
        <end position="127"/>
    </location>
</feature>
<keyword evidence="3 6" id="KW-0479">Metal-binding</keyword>
<dbReference type="PANTHER" id="PTHR35008">
    <property type="entry name" value="BLL4482 PROTEIN-RELATED"/>
    <property type="match status" value="1"/>
</dbReference>
<evidence type="ECO:0000313" key="10">
    <source>
        <dbReference type="Proteomes" id="UP000218767"/>
    </source>
</evidence>
<keyword evidence="5 6" id="KW-0408">Iron</keyword>
<evidence type="ECO:0000259" key="8">
    <source>
        <dbReference type="PROSITE" id="PS51007"/>
    </source>
</evidence>
<accession>A0A2A4X543</accession>
<dbReference type="Gene3D" id="1.10.760.10">
    <property type="entry name" value="Cytochrome c-like domain"/>
    <property type="match status" value="1"/>
</dbReference>
<evidence type="ECO:0000256" key="4">
    <source>
        <dbReference type="ARBA" id="ARBA00022982"/>
    </source>
</evidence>
<dbReference type="InterPro" id="IPR036909">
    <property type="entry name" value="Cyt_c-like_dom_sf"/>
</dbReference>
<dbReference type="Proteomes" id="UP000218767">
    <property type="component" value="Unassembled WGS sequence"/>
</dbReference>
<evidence type="ECO:0000256" key="6">
    <source>
        <dbReference type="PROSITE-ProRule" id="PRU00433"/>
    </source>
</evidence>
<evidence type="ECO:0000256" key="1">
    <source>
        <dbReference type="ARBA" id="ARBA00022448"/>
    </source>
</evidence>
<dbReference type="InterPro" id="IPR009056">
    <property type="entry name" value="Cyt_c-like_dom"/>
</dbReference>
<dbReference type="PANTHER" id="PTHR35008:SF8">
    <property type="entry name" value="ALCOHOL DEHYDROGENASE CYTOCHROME C SUBUNIT"/>
    <property type="match status" value="1"/>
</dbReference>
<evidence type="ECO:0000313" key="9">
    <source>
        <dbReference type="EMBL" id="PCI77155.1"/>
    </source>
</evidence>
<feature type="signal peptide" evidence="7">
    <location>
        <begin position="1"/>
        <end position="34"/>
    </location>
</feature>
<dbReference type="GO" id="GO:0020037">
    <property type="term" value="F:heme binding"/>
    <property type="evidence" value="ECO:0007669"/>
    <property type="project" value="InterPro"/>
</dbReference>
<dbReference type="InterPro" id="IPR008168">
    <property type="entry name" value="Cyt_C_IC"/>
</dbReference>
<dbReference type="SUPFAM" id="SSF46626">
    <property type="entry name" value="Cytochrome c"/>
    <property type="match status" value="1"/>
</dbReference>
<proteinExistence type="predicted"/>
<feature type="domain" description="Cytochrome c" evidence="8">
    <location>
        <begin position="33"/>
        <end position="111"/>
    </location>
</feature>
<dbReference type="GO" id="GO:0005506">
    <property type="term" value="F:iron ion binding"/>
    <property type="evidence" value="ECO:0007669"/>
    <property type="project" value="InterPro"/>
</dbReference>
<keyword evidence="2 6" id="KW-0349">Heme</keyword>
<evidence type="ECO:0000256" key="7">
    <source>
        <dbReference type="SAM" id="SignalP"/>
    </source>
</evidence>
<reference evidence="10" key="1">
    <citation type="submission" date="2017-08" db="EMBL/GenBank/DDBJ databases">
        <title>A dynamic microbial community with high functional redundancy inhabits the cold, oxic subseafloor aquifer.</title>
        <authorList>
            <person name="Tully B.J."/>
            <person name="Wheat C.G."/>
            <person name="Glazer B.T."/>
            <person name="Huber J.A."/>
        </authorList>
    </citation>
    <scope>NUCLEOTIDE SEQUENCE [LARGE SCALE GENOMIC DNA]</scope>
</reference>
<gene>
    <name evidence="9" type="ORF">COB20_08830</name>
</gene>